<gene>
    <name evidence="2" type="ORF">SAMN04487904_113120</name>
</gene>
<dbReference type="Pfam" id="PF09823">
    <property type="entry name" value="DUF2357"/>
    <property type="match status" value="1"/>
</dbReference>
<name>A0A1I7BZU2_9ACTN</name>
<organism evidence="2 3">
    <name type="scientific">Actinopolyspora righensis</name>
    <dbReference type="NCBI Taxonomy" id="995060"/>
    <lineage>
        <taxon>Bacteria</taxon>
        <taxon>Bacillati</taxon>
        <taxon>Actinomycetota</taxon>
        <taxon>Actinomycetes</taxon>
        <taxon>Actinopolysporales</taxon>
        <taxon>Actinopolysporaceae</taxon>
        <taxon>Actinopolyspora</taxon>
        <taxon>Actinopolyspora alba group</taxon>
    </lineage>
</organism>
<dbReference type="Pfam" id="PF04411">
    <property type="entry name" value="PDDEXK_7"/>
    <property type="match status" value="1"/>
</dbReference>
<evidence type="ECO:0000313" key="3">
    <source>
        <dbReference type="Proteomes" id="UP000199165"/>
    </source>
</evidence>
<evidence type="ECO:0000259" key="1">
    <source>
        <dbReference type="Pfam" id="PF09823"/>
    </source>
</evidence>
<dbReference type="InterPro" id="IPR007505">
    <property type="entry name" value="PDDEXK_7"/>
</dbReference>
<dbReference type="EMBL" id="FPAT01000013">
    <property type="protein sequence ID" value="SFT92680.1"/>
    <property type="molecule type" value="Genomic_DNA"/>
</dbReference>
<evidence type="ECO:0000313" key="2">
    <source>
        <dbReference type="EMBL" id="SFT92680.1"/>
    </source>
</evidence>
<protein>
    <recommendedName>
        <fullName evidence="1">DUF2357 domain-containing protein</fullName>
    </recommendedName>
</protein>
<dbReference type="RefSeq" id="WP_092980723.1">
    <property type="nucleotide sequence ID" value="NZ_FPAT01000013.1"/>
</dbReference>
<feature type="domain" description="DUF2357" evidence="1">
    <location>
        <begin position="114"/>
        <end position="368"/>
    </location>
</feature>
<sequence>MPTTHILHISAPFVEFELRGPTHSDITSVERLSGPVTQLHVDSSTGSADVVVLGETAATDPGASKLFTGPPLFEDTTYRIRAKSKIAGQLPQLVHRDPQLLRNIDTFSDDLTSMGTINFNRQVGVSRLDVQVGHEMLRITLEIFPTKIDYATDYQTMVTDVASTVRSLALEYLRATYRTGTAYDTDDTSSLDWLTLVRNEIDTIERAIHYINTHPERTLVHEIANTPISRIRKADSAVRRAIIKGSGRGPSIPVSAVGQVRSVLPSVQNTETADTNEHRWIRLNLLLIIDRLSEIHRHLLTEVQQHQKDSNTVSVRRAKEESEVAEFLHRVNLLVDLPIFAGINKHPPPGFSSLALHNSTGYGDAYRAITALRLGLSTNGTGIDLSVMDVHELYETWCFIEVVRIILSKTGTQGDLSELLAVEESGIRIRLAHGKRSSVACEFSHINLEVTYNQRYPTLTGEQRPDIVLRIQHRTWPELVILLDAKYRLDNSQSYRQQFDCVGPPVKAINALHRYRDAIVVGPPGEQGRPVVKGAALFPMSREESKDFQGSRLQRALEHLGIGALPFLPGNTNFLEEWLDQLIQLPPEELAVPGLPHIGLQEVSRRTKLTGGG</sequence>
<dbReference type="InterPro" id="IPR018633">
    <property type="entry name" value="DUF2357"/>
</dbReference>
<keyword evidence="3" id="KW-1185">Reference proteome</keyword>
<accession>A0A1I7BZU2</accession>
<dbReference type="AlphaFoldDB" id="A0A1I7BZU2"/>
<dbReference type="Proteomes" id="UP000199165">
    <property type="component" value="Unassembled WGS sequence"/>
</dbReference>
<proteinExistence type="predicted"/>
<reference evidence="3" key="1">
    <citation type="submission" date="2016-10" db="EMBL/GenBank/DDBJ databases">
        <authorList>
            <person name="Varghese N."/>
            <person name="Submissions S."/>
        </authorList>
    </citation>
    <scope>NUCLEOTIDE SEQUENCE [LARGE SCALE GENOMIC DNA]</scope>
    <source>
        <strain evidence="3">DSM 45501</strain>
    </source>
</reference>
<dbReference type="STRING" id="995060.SAMN04487904_113120"/>